<evidence type="ECO:0000313" key="3">
    <source>
        <dbReference type="Proteomes" id="UP000640333"/>
    </source>
</evidence>
<dbReference type="AlphaFoldDB" id="A0A8J7KBI3"/>
<feature type="transmembrane region" description="Helical" evidence="1">
    <location>
        <begin position="21"/>
        <end position="42"/>
    </location>
</feature>
<dbReference type="EMBL" id="JADEYS010000023">
    <property type="protein sequence ID" value="MBE9399166.1"/>
    <property type="molecule type" value="Genomic_DNA"/>
</dbReference>
<keyword evidence="1" id="KW-1133">Transmembrane helix</keyword>
<sequence length="136" mass="15764">MPERLINKEDGMSKMRNRQTGASLLSIMIVLIIGGVFFSVGFKLYPAYFDYKLVDSVLTDVSTDQDELSKPLIRLRQDLAKKFRINQVKLPQKDSIVVRQEKGMIYFDLDYEVRVPMFYNVDAVVSFNKQYEAVKP</sequence>
<name>A0A8J7KBI3_9GAMM</name>
<reference evidence="2" key="1">
    <citation type="submission" date="2020-10" db="EMBL/GenBank/DDBJ databases">
        <title>Bacterium isolated from coastal waters sediment.</title>
        <authorList>
            <person name="Chen R.-J."/>
            <person name="Lu D.-C."/>
            <person name="Zhu K.-L."/>
            <person name="Du Z.-J."/>
        </authorList>
    </citation>
    <scope>NUCLEOTIDE SEQUENCE</scope>
    <source>
        <strain evidence="2">N1Y112</strain>
    </source>
</reference>
<protein>
    <submittedName>
        <fullName evidence="2">DUF4845 domain-containing protein</fullName>
    </submittedName>
</protein>
<gene>
    <name evidence="2" type="ORF">IOQ59_18040</name>
</gene>
<dbReference type="InterPro" id="IPR032314">
    <property type="entry name" value="DUF4845"/>
</dbReference>
<dbReference type="Pfam" id="PF16137">
    <property type="entry name" value="DUF4845"/>
    <property type="match status" value="1"/>
</dbReference>
<keyword evidence="1" id="KW-0472">Membrane</keyword>
<comment type="caution">
    <text evidence="2">The sequence shown here is derived from an EMBL/GenBank/DDBJ whole genome shotgun (WGS) entry which is preliminary data.</text>
</comment>
<proteinExistence type="predicted"/>
<accession>A0A8J7KBI3</accession>
<keyword evidence="3" id="KW-1185">Reference proteome</keyword>
<keyword evidence="1" id="KW-0812">Transmembrane</keyword>
<evidence type="ECO:0000313" key="2">
    <source>
        <dbReference type="EMBL" id="MBE9399166.1"/>
    </source>
</evidence>
<organism evidence="2 3">
    <name type="scientific">Pontibacterium sinense</name>
    <dbReference type="NCBI Taxonomy" id="2781979"/>
    <lineage>
        <taxon>Bacteria</taxon>
        <taxon>Pseudomonadati</taxon>
        <taxon>Pseudomonadota</taxon>
        <taxon>Gammaproteobacteria</taxon>
        <taxon>Oceanospirillales</taxon>
        <taxon>Oceanospirillaceae</taxon>
        <taxon>Pontibacterium</taxon>
    </lineage>
</organism>
<dbReference type="Proteomes" id="UP000640333">
    <property type="component" value="Unassembled WGS sequence"/>
</dbReference>
<evidence type="ECO:0000256" key="1">
    <source>
        <dbReference type="SAM" id="Phobius"/>
    </source>
</evidence>